<dbReference type="PROSITE" id="PS51419">
    <property type="entry name" value="RAB"/>
    <property type="match status" value="1"/>
</dbReference>
<name>A0A5J4ZTC5_9ASTE</name>
<dbReference type="SUPFAM" id="SSF52540">
    <property type="entry name" value="P-loop containing nucleoside triphosphate hydrolases"/>
    <property type="match status" value="1"/>
</dbReference>
<dbReference type="PROSITE" id="PS51420">
    <property type="entry name" value="RHO"/>
    <property type="match status" value="1"/>
</dbReference>
<dbReference type="Proteomes" id="UP000325577">
    <property type="component" value="Linkage Group LG6"/>
</dbReference>
<evidence type="ECO:0000313" key="5">
    <source>
        <dbReference type="Proteomes" id="UP000325577"/>
    </source>
</evidence>
<dbReference type="Pfam" id="PF00071">
    <property type="entry name" value="Ras"/>
    <property type="match status" value="1"/>
</dbReference>
<keyword evidence="1" id="KW-0547">Nucleotide-binding</keyword>
<keyword evidence="5" id="KW-1185">Reference proteome</keyword>
<dbReference type="FunFam" id="3.40.50.300:FF:000118">
    <property type="entry name" value="Rho-related GTP-binding protein RhoG"/>
    <property type="match status" value="1"/>
</dbReference>
<accession>A0A5J4ZTC5</accession>
<protein>
    <recommendedName>
        <fullName evidence="3">Nucleotide-diphospho-sugar transferase domain-containing protein</fullName>
    </recommendedName>
</protein>
<dbReference type="SMART" id="SM00174">
    <property type="entry name" value="RHO"/>
    <property type="match status" value="1"/>
</dbReference>
<organism evidence="4 5">
    <name type="scientific">Nyssa sinensis</name>
    <dbReference type="NCBI Taxonomy" id="561372"/>
    <lineage>
        <taxon>Eukaryota</taxon>
        <taxon>Viridiplantae</taxon>
        <taxon>Streptophyta</taxon>
        <taxon>Embryophyta</taxon>
        <taxon>Tracheophyta</taxon>
        <taxon>Spermatophyta</taxon>
        <taxon>Magnoliopsida</taxon>
        <taxon>eudicotyledons</taxon>
        <taxon>Gunneridae</taxon>
        <taxon>Pentapetalae</taxon>
        <taxon>asterids</taxon>
        <taxon>Cornales</taxon>
        <taxon>Nyssaceae</taxon>
        <taxon>Nyssa</taxon>
    </lineage>
</organism>
<dbReference type="PRINTS" id="PR00449">
    <property type="entry name" value="RASTRNSFRMNG"/>
</dbReference>
<evidence type="ECO:0000313" key="4">
    <source>
        <dbReference type="EMBL" id="KAA8520417.1"/>
    </source>
</evidence>
<keyword evidence="2" id="KW-0342">GTP-binding</keyword>
<gene>
    <name evidence="4" type="ORF">F0562_014673</name>
</gene>
<evidence type="ECO:0000256" key="2">
    <source>
        <dbReference type="ARBA" id="ARBA00023134"/>
    </source>
</evidence>
<evidence type="ECO:0000259" key="3">
    <source>
        <dbReference type="Pfam" id="PF03407"/>
    </source>
</evidence>
<dbReference type="AlphaFoldDB" id="A0A5J4ZTC5"/>
<dbReference type="SMART" id="SM00173">
    <property type="entry name" value="RAS"/>
    <property type="match status" value="1"/>
</dbReference>
<dbReference type="Gene3D" id="3.40.50.300">
    <property type="entry name" value="P-loop containing nucleotide triphosphate hydrolases"/>
    <property type="match status" value="1"/>
</dbReference>
<dbReference type="OrthoDB" id="540503at2759"/>
<reference evidence="4 5" key="1">
    <citation type="submission" date="2019-09" db="EMBL/GenBank/DDBJ databases">
        <title>A chromosome-level genome assembly of the Chinese tupelo Nyssa sinensis.</title>
        <authorList>
            <person name="Yang X."/>
            <person name="Kang M."/>
            <person name="Yang Y."/>
            <person name="Xiong H."/>
            <person name="Wang M."/>
            <person name="Zhang Z."/>
            <person name="Wang Z."/>
            <person name="Wu H."/>
            <person name="Ma T."/>
            <person name="Liu J."/>
            <person name="Xi Z."/>
        </authorList>
    </citation>
    <scope>NUCLEOTIDE SEQUENCE [LARGE SCALE GENOMIC DNA]</scope>
    <source>
        <strain evidence="4">J267</strain>
        <tissue evidence="4">Leaf</tissue>
    </source>
</reference>
<dbReference type="InterPro" id="IPR001806">
    <property type="entry name" value="Small_GTPase"/>
</dbReference>
<dbReference type="EMBL" id="CM018049">
    <property type="protein sequence ID" value="KAA8520417.1"/>
    <property type="molecule type" value="Genomic_DNA"/>
</dbReference>
<dbReference type="GO" id="GO:0005525">
    <property type="term" value="F:GTP binding"/>
    <property type="evidence" value="ECO:0007669"/>
    <property type="project" value="UniProtKB-KW"/>
</dbReference>
<dbReference type="Pfam" id="PF03407">
    <property type="entry name" value="Nucleotid_trans"/>
    <property type="match status" value="1"/>
</dbReference>
<dbReference type="PROSITE" id="PS51421">
    <property type="entry name" value="RAS"/>
    <property type="match status" value="1"/>
</dbReference>
<dbReference type="PANTHER" id="PTHR46038">
    <property type="entry name" value="EXPRESSED PROTEIN-RELATED"/>
    <property type="match status" value="1"/>
</dbReference>
<dbReference type="InterPro" id="IPR005069">
    <property type="entry name" value="Nucl-diP-sugar_transferase"/>
</dbReference>
<feature type="domain" description="Nucleotide-diphospho-sugar transferase" evidence="3">
    <location>
        <begin position="43"/>
        <end position="243"/>
    </location>
</feature>
<dbReference type="SMART" id="SM00175">
    <property type="entry name" value="RAB"/>
    <property type="match status" value="1"/>
</dbReference>
<dbReference type="InterPro" id="IPR005225">
    <property type="entry name" value="Small_GTP-bd"/>
</dbReference>
<proteinExistence type="predicted"/>
<dbReference type="CDD" id="cd04133">
    <property type="entry name" value="Rop_like"/>
    <property type="match status" value="1"/>
</dbReference>
<dbReference type="InterPro" id="IPR027417">
    <property type="entry name" value="P-loop_NTPase"/>
</dbReference>
<dbReference type="GO" id="GO:0003924">
    <property type="term" value="F:GTPase activity"/>
    <property type="evidence" value="ECO:0007669"/>
    <property type="project" value="InterPro"/>
</dbReference>
<evidence type="ECO:0000256" key="1">
    <source>
        <dbReference type="ARBA" id="ARBA00022741"/>
    </source>
</evidence>
<dbReference type="InterPro" id="IPR044821">
    <property type="entry name" value="At1g28695/At4g15970-like"/>
</dbReference>
<sequence length="458" mass="51991">MANKTVITAVVNKAHVEQGDDIYPTMLDLFLESFWVGDDTRSLLDHLLIVAVDETAYDRCKFRRLHCYRLTSDGVDFTGEKLYMSDDFIKMMWRRTLFLSDVLKRGYNFIFTDADVMWLRNLFPRLSKNESEDLQISTDVFKGNPWSERNCINTGFYYIQSNSKTISLFELWHGMKNNSAGMKEQDVLASLMKKGVFRELGLRVTFLDTLYFSGFCRDSRDISAVTTVHANCCRSITAKVADLMAVLRDWKTYKGSSMAGKAKHAANETFRWSKHIACFKSWGVPNKTLVSAKFIKCVTVGDGAVGKTCLLISYTSNTFPIDYVPTVFDNFSANVTVDGQPVNLGLWDTAGQEDYNRLRPLSYRGADVFLLAFSLISRPSFENISKKWVPEIRHYAPSVPIVLVGTKLDLREDKQFQMDYPVACTISTEQGEELQKQIGAVAYVECSSKTQQNVKACL</sequence>
<dbReference type="NCBIfam" id="TIGR00231">
    <property type="entry name" value="small_GTP"/>
    <property type="match status" value="1"/>
</dbReference>
<dbReference type="PANTHER" id="PTHR46038:SF12">
    <property type="entry name" value="OS03G0731800 PROTEIN"/>
    <property type="match status" value="1"/>
</dbReference>